<name>A0AA88ACR5_FICCA</name>
<proteinExistence type="predicted"/>
<protein>
    <submittedName>
        <fullName evidence="1">Uncharacterized protein</fullName>
    </submittedName>
</protein>
<keyword evidence="2" id="KW-1185">Reference proteome</keyword>
<gene>
    <name evidence="1" type="ORF">TIFTF001_010723</name>
</gene>
<dbReference type="Proteomes" id="UP001187192">
    <property type="component" value="Unassembled WGS sequence"/>
</dbReference>
<reference evidence="1" key="1">
    <citation type="submission" date="2023-07" db="EMBL/GenBank/DDBJ databases">
        <title>draft genome sequence of fig (Ficus carica).</title>
        <authorList>
            <person name="Takahashi T."/>
            <person name="Nishimura K."/>
        </authorList>
    </citation>
    <scope>NUCLEOTIDE SEQUENCE</scope>
</reference>
<accession>A0AA88ACR5</accession>
<evidence type="ECO:0000313" key="2">
    <source>
        <dbReference type="Proteomes" id="UP001187192"/>
    </source>
</evidence>
<sequence length="81" mass="8930">MSLSLSWRRLSPSNRTDTVLTTYTGTNPYLCPPYLNRRGTWHSPSGGLVPVRPKHIYSPGPLGVQPVKVIRIPGPTGNAYK</sequence>
<dbReference type="AlphaFoldDB" id="A0AA88ACR5"/>
<evidence type="ECO:0000313" key="1">
    <source>
        <dbReference type="EMBL" id="GMN41506.1"/>
    </source>
</evidence>
<dbReference type="EMBL" id="BTGU01000013">
    <property type="protein sequence ID" value="GMN41506.1"/>
    <property type="molecule type" value="Genomic_DNA"/>
</dbReference>
<comment type="caution">
    <text evidence="1">The sequence shown here is derived from an EMBL/GenBank/DDBJ whole genome shotgun (WGS) entry which is preliminary data.</text>
</comment>
<organism evidence="1 2">
    <name type="scientific">Ficus carica</name>
    <name type="common">Common fig</name>
    <dbReference type="NCBI Taxonomy" id="3494"/>
    <lineage>
        <taxon>Eukaryota</taxon>
        <taxon>Viridiplantae</taxon>
        <taxon>Streptophyta</taxon>
        <taxon>Embryophyta</taxon>
        <taxon>Tracheophyta</taxon>
        <taxon>Spermatophyta</taxon>
        <taxon>Magnoliopsida</taxon>
        <taxon>eudicotyledons</taxon>
        <taxon>Gunneridae</taxon>
        <taxon>Pentapetalae</taxon>
        <taxon>rosids</taxon>
        <taxon>fabids</taxon>
        <taxon>Rosales</taxon>
        <taxon>Moraceae</taxon>
        <taxon>Ficeae</taxon>
        <taxon>Ficus</taxon>
    </lineage>
</organism>